<dbReference type="PANTHER" id="PTHR34502">
    <property type="entry name" value="DUF6594 DOMAIN-CONTAINING PROTEIN-RELATED"/>
    <property type="match status" value="1"/>
</dbReference>
<dbReference type="InterPro" id="IPR046529">
    <property type="entry name" value="DUF6594"/>
</dbReference>
<keyword evidence="1" id="KW-0472">Membrane</keyword>
<dbReference type="PANTHER" id="PTHR34502:SF5">
    <property type="entry name" value="DUF6594 DOMAIN-CONTAINING PROTEIN"/>
    <property type="match status" value="1"/>
</dbReference>
<protein>
    <recommendedName>
        <fullName evidence="2">DUF6594 domain-containing protein</fullName>
    </recommendedName>
</protein>
<dbReference type="AlphaFoldDB" id="A0A1S8B5N0"/>
<evidence type="ECO:0000313" key="3">
    <source>
        <dbReference type="EMBL" id="OMP82809.1"/>
    </source>
</evidence>
<dbReference type="Proteomes" id="UP000190776">
    <property type="component" value="Unassembled WGS sequence"/>
</dbReference>
<evidence type="ECO:0000313" key="4">
    <source>
        <dbReference type="Proteomes" id="UP000190776"/>
    </source>
</evidence>
<comment type="caution">
    <text evidence="3">The sequence shown here is derived from an EMBL/GenBank/DDBJ whole genome shotgun (WGS) entry which is preliminary data.</text>
</comment>
<dbReference type="EMBL" id="MSZU01000113">
    <property type="protein sequence ID" value="OMP82809.1"/>
    <property type="molecule type" value="Genomic_DNA"/>
</dbReference>
<evidence type="ECO:0000259" key="2">
    <source>
        <dbReference type="Pfam" id="PF20237"/>
    </source>
</evidence>
<feature type="domain" description="DUF6594" evidence="2">
    <location>
        <begin position="2"/>
        <end position="67"/>
    </location>
</feature>
<organism evidence="3 4">
    <name type="scientific">Diplodia seriata</name>
    <dbReference type="NCBI Taxonomy" id="420778"/>
    <lineage>
        <taxon>Eukaryota</taxon>
        <taxon>Fungi</taxon>
        <taxon>Dikarya</taxon>
        <taxon>Ascomycota</taxon>
        <taxon>Pezizomycotina</taxon>
        <taxon>Dothideomycetes</taxon>
        <taxon>Dothideomycetes incertae sedis</taxon>
        <taxon>Botryosphaeriales</taxon>
        <taxon>Botryosphaeriaceae</taxon>
        <taxon>Diplodia</taxon>
    </lineage>
</organism>
<dbReference type="OrthoDB" id="5342093at2759"/>
<sequence>MRAAAFIGTVVASLLPVLAIVVLYSVHGMSARLGLVAAFTAAFSTSLWFMTDGKIIEVFAATSTWVALVKGLRSCNWLTASRFSAVCVVFIGTNTNNGS</sequence>
<keyword evidence="1" id="KW-0812">Transmembrane</keyword>
<accession>A0A1S8B5N0</accession>
<dbReference type="STRING" id="420778.A0A1S8B5N0"/>
<gene>
    <name evidence="3" type="ORF">BK809_0000999</name>
</gene>
<feature type="transmembrane region" description="Helical" evidence="1">
    <location>
        <begin position="29"/>
        <end position="49"/>
    </location>
</feature>
<reference evidence="3 4" key="1">
    <citation type="submission" date="2017-01" db="EMBL/GenBank/DDBJ databases">
        <title>Draft genome sequence of Diplodia seriata F98.1, a fungal species involved in grapevine trunk diseases.</title>
        <authorList>
            <person name="Robert-Siegwald G."/>
            <person name="Vallet J."/>
            <person name="Abou-Mansour E."/>
            <person name="Xu J."/>
            <person name="Rey P."/>
            <person name="Bertsch C."/>
            <person name="Rego C."/>
            <person name="Larignon P."/>
            <person name="Fontaine F."/>
            <person name="Lebrun M.-H."/>
        </authorList>
    </citation>
    <scope>NUCLEOTIDE SEQUENCE [LARGE SCALE GENOMIC DNA]</scope>
    <source>
        <strain evidence="3 4">F98.1</strain>
    </source>
</reference>
<keyword evidence="1" id="KW-1133">Transmembrane helix</keyword>
<evidence type="ECO:0000256" key="1">
    <source>
        <dbReference type="SAM" id="Phobius"/>
    </source>
</evidence>
<proteinExistence type="predicted"/>
<dbReference type="Pfam" id="PF20237">
    <property type="entry name" value="DUF6594"/>
    <property type="match status" value="1"/>
</dbReference>
<name>A0A1S8B5N0_9PEZI</name>